<proteinExistence type="predicted"/>
<dbReference type="AlphaFoldDB" id="A0AAN6G2S4"/>
<evidence type="ECO:0000313" key="2">
    <source>
        <dbReference type="EMBL" id="KAK0517755.1"/>
    </source>
</evidence>
<keyword evidence="3" id="KW-1185">Reference proteome</keyword>
<reference evidence="2" key="1">
    <citation type="journal article" date="2023" name="PhytoFront">
        <title>Draft Genome Resources of Seven Strains of Tilletia horrida, Causal Agent of Kernel Smut of Rice.</title>
        <authorList>
            <person name="Khanal S."/>
            <person name="Antony Babu S."/>
            <person name="Zhou X.G."/>
        </authorList>
    </citation>
    <scope>NUCLEOTIDE SEQUENCE</scope>
    <source>
        <strain evidence="2">TX3</strain>
    </source>
</reference>
<evidence type="ECO:0000313" key="3">
    <source>
        <dbReference type="Proteomes" id="UP001176521"/>
    </source>
</evidence>
<dbReference type="Proteomes" id="UP001176521">
    <property type="component" value="Unassembled WGS sequence"/>
</dbReference>
<feature type="region of interest" description="Disordered" evidence="1">
    <location>
        <begin position="19"/>
        <end position="54"/>
    </location>
</feature>
<sequence>MPFATQPLSVTMELNCAAHQKVGDTDGPIQSPSTESMSRRPLSFQNHEPPPAEQMPIPILAAEEAVLLLGPLCTAAEAGID</sequence>
<comment type="caution">
    <text evidence="2">The sequence shown here is derived from an EMBL/GenBank/DDBJ whole genome shotgun (WGS) entry which is preliminary data.</text>
</comment>
<feature type="non-terminal residue" evidence="2">
    <location>
        <position position="81"/>
    </location>
</feature>
<name>A0AAN6G2S4_9BASI</name>
<gene>
    <name evidence="2" type="ORF">OC842_008011</name>
</gene>
<accession>A0AAN6G2S4</accession>
<organism evidence="2 3">
    <name type="scientific">Tilletia horrida</name>
    <dbReference type="NCBI Taxonomy" id="155126"/>
    <lineage>
        <taxon>Eukaryota</taxon>
        <taxon>Fungi</taxon>
        <taxon>Dikarya</taxon>
        <taxon>Basidiomycota</taxon>
        <taxon>Ustilaginomycotina</taxon>
        <taxon>Exobasidiomycetes</taxon>
        <taxon>Tilletiales</taxon>
        <taxon>Tilletiaceae</taxon>
        <taxon>Tilletia</taxon>
    </lineage>
</organism>
<protein>
    <submittedName>
        <fullName evidence="2">Uncharacterized protein</fullName>
    </submittedName>
</protein>
<evidence type="ECO:0000256" key="1">
    <source>
        <dbReference type="SAM" id="MobiDB-lite"/>
    </source>
</evidence>
<dbReference type="EMBL" id="JAPDMQ010001640">
    <property type="protein sequence ID" value="KAK0517755.1"/>
    <property type="molecule type" value="Genomic_DNA"/>
</dbReference>